<dbReference type="GO" id="GO:0004553">
    <property type="term" value="F:hydrolase activity, hydrolyzing O-glycosyl compounds"/>
    <property type="evidence" value="ECO:0007669"/>
    <property type="project" value="InterPro"/>
</dbReference>
<dbReference type="AlphaFoldDB" id="A0A316J8D4"/>
<dbReference type="Gene3D" id="1.25.20.10">
    <property type="entry name" value="Bacterial muramidases"/>
    <property type="match status" value="1"/>
</dbReference>
<protein>
    <submittedName>
        <fullName evidence="5">Lytic transglycosylase</fullName>
    </submittedName>
</protein>
<dbReference type="GO" id="GO:0042597">
    <property type="term" value="C:periplasmic space"/>
    <property type="evidence" value="ECO:0007669"/>
    <property type="project" value="InterPro"/>
</dbReference>
<comment type="similarity">
    <text evidence="2">Belongs to the virb1 family.</text>
</comment>
<evidence type="ECO:0000313" key="6">
    <source>
        <dbReference type="Proteomes" id="UP000245865"/>
    </source>
</evidence>
<dbReference type="PANTHER" id="PTHR37423">
    <property type="entry name" value="SOLUBLE LYTIC MUREIN TRANSGLYCOSYLASE-RELATED"/>
    <property type="match status" value="1"/>
</dbReference>
<proteinExistence type="inferred from homology"/>
<dbReference type="InterPro" id="IPR008258">
    <property type="entry name" value="Transglycosylase_SLT_dom_1"/>
</dbReference>
<feature type="domain" description="Transglycosylase SLT" evidence="4">
    <location>
        <begin position="579"/>
        <end position="684"/>
    </location>
</feature>
<comment type="caution">
    <text evidence="5">The sequence shown here is derived from an EMBL/GenBank/DDBJ whole genome shotgun (WGS) entry which is preliminary data.</text>
</comment>
<sequence>MPDSNNSLPSIGASPRRFIRGKNIVTPTKHKARLSGSLLLAGALLAGQVTPSHAQSALPTDIPTPLARPFAAPEKPGASLSDSPINLVVPMARPAAPDPVITSSFSRVENPAIIAGTLKSGLDALYSGDAASAIAFRNGMPKGSLDRQILTWAIATSATAGVPVSEIAAAQTELTGWPGMASLRRSSERALLRENPPASAVIAALAATRPQTTQGMIALGRAYLANGQAAKAHKLLASWWPNARLSTDEEKRILKEFDAVLTRDDHQKRLIRLLYNDRLQSARLLAGPAQAQSLYTAYAALGQKAPNAAKLIAEVDPSWHANPVYQFLRIRHLRRSERIIEAANLMLKAPREASALGDPDAWWVERRILSRELLDLGKPQLAYKLAAAHAAESPAMAAEAEFHAGWYALRALRQPSLAAPHFAKIAEISSGPISASRAYYWLGRAAEAGAKGDAREYYRRSAHFGTSFYGQLAAAKLGEKAPELAYPKPDDAERIRFSGRPAVQAIRRLEQIGYANRANTLYIQLSQELRSVGELALLAVMAEKNENHYLALRIGKNAASRGLDVGALSHPLGAIPAQANISGSGKALAYAIARQESEFNVGAVSKAGARGLLQLMPATAKSVANRKGMAFTPQKLTTDAAYNATLGAHFLGEQLDRFDGSYVLTFAGYNAGPRRAAQWAEKFGDPRGMPVEEVIDWIERIPYSETRNYVQRVMENYEVYKARLTGHADIEADLVNGRS</sequence>
<keyword evidence="3" id="KW-0732">Signal</keyword>
<evidence type="ECO:0000313" key="5">
    <source>
        <dbReference type="EMBL" id="PWL18212.1"/>
    </source>
</evidence>
<name>A0A316J8D4_9HYPH</name>
<dbReference type="InterPro" id="IPR008939">
    <property type="entry name" value="Lytic_TGlycosylase_superhlx_U"/>
</dbReference>
<evidence type="ECO:0000256" key="1">
    <source>
        <dbReference type="ARBA" id="ARBA00007734"/>
    </source>
</evidence>
<comment type="similarity">
    <text evidence="1">Belongs to the transglycosylase Slt family.</text>
</comment>
<dbReference type="InterPro" id="IPR023346">
    <property type="entry name" value="Lysozyme-like_dom_sf"/>
</dbReference>
<reference evidence="5 6" key="1">
    <citation type="submission" date="2018-05" db="EMBL/GenBank/DDBJ databases">
        <title>Comparative genomic sequence analysis between strain HN4 and CCM 8460T (Falsochrobactrum ovis) will provide more evidence to prove that HN4 is a new species of Falsochrobactrum.</title>
        <authorList>
            <person name="Lyu W."/>
            <person name="Sun L."/>
            <person name="Yao L."/>
        </authorList>
    </citation>
    <scope>NUCLEOTIDE SEQUENCE [LARGE SCALE GENOMIC DNA]</scope>
    <source>
        <strain evidence="5 6">HN4</strain>
    </source>
</reference>
<keyword evidence="6" id="KW-1185">Reference proteome</keyword>
<evidence type="ECO:0000256" key="2">
    <source>
        <dbReference type="ARBA" id="ARBA00009387"/>
    </source>
</evidence>
<dbReference type="CDD" id="cd13401">
    <property type="entry name" value="Slt70-like"/>
    <property type="match status" value="1"/>
</dbReference>
<accession>A0A316J8D4</accession>
<evidence type="ECO:0000256" key="3">
    <source>
        <dbReference type="ARBA" id="ARBA00022729"/>
    </source>
</evidence>
<dbReference type="PANTHER" id="PTHR37423:SF2">
    <property type="entry name" value="MEMBRANE-BOUND LYTIC MUREIN TRANSGLYCOSYLASE C"/>
    <property type="match status" value="1"/>
</dbReference>
<dbReference type="SUPFAM" id="SSF48435">
    <property type="entry name" value="Bacterial muramidases"/>
    <property type="match status" value="1"/>
</dbReference>
<dbReference type="EMBL" id="QGDB01000003">
    <property type="protein sequence ID" value="PWL18212.1"/>
    <property type="molecule type" value="Genomic_DNA"/>
</dbReference>
<organism evidence="5 6">
    <name type="scientific">Falsochrobactrum shanghaiense</name>
    <dbReference type="NCBI Taxonomy" id="2201899"/>
    <lineage>
        <taxon>Bacteria</taxon>
        <taxon>Pseudomonadati</taxon>
        <taxon>Pseudomonadota</taxon>
        <taxon>Alphaproteobacteria</taxon>
        <taxon>Hyphomicrobiales</taxon>
        <taxon>Brucellaceae</taxon>
        <taxon>Falsochrobactrum</taxon>
    </lineage>
</organism>
<evidence type="ECO:0000259" key="4">
    <source>
        <dbReference type="Pfam" id="PF01464"/>
    </source>
</evidence>
<dbReference type="Gene3D" id="1.10.530.10">
    <property type="match status" value="1"/>
</dbReference>
<dbReference type="OrthoDB" id="9815002at2"/>
<gene>
    <name evidence="5" type="ORF">DKP76_10885</name>
</gene>
<dbReference type="SUPFAM" id="SSF53955">
    <property type="entry name" value="Lysozyme-like"/>
    <property type="match status" value="1"/>
</dbReference>
<dbReference type="Pfam" id="PF01464">
    <property type="entry name" value="SLT"/>
    <property type="match status" value="1"/>
</dbReference>
<dbReference type="Proteomes" id="UP000245865">
    <property type="component" value="Unassembled WGS sequence"/>
</dbReference>